<evidence type="ECO:0000313" key="1">
    <source>
        <dbReference type="EMBL" id="GGL93766.1"/>
    </source>
</evidence>
<gene>
    <name evidence="1" type="ORF">GCM10010840_34710</name>
</gene>
<protein>
    <submittedName>
        <fullName evidence="1">Uncharacterized protein</fullName>
    </submittedName>
</protein>
<dbReference type="EMBL" id="BMOL01000029">
    <property type="protein sequence ID" value="GGL93766.1"/>
    <property type="molecule type" value="Genomic_DNA"/>
</dbReference>
<accession>A0ABQ2GG80</accession>
<dbReference type="RefSeq" id="WP_188974200.1">
    <property type="nucleotide sequence ID" value="NZ_BMOL01000029.1"/>
</dbReference>
<dbReference type="Proteomes" id="UP000639973">
    <property type="component" value="Unassembled WGS sequence"/>
</dbReference>
<reference evidence="2" key="1">
    <citation type="journal article" date="2019" name="Int. J. Syst. Evol. Microbiol.">
        <title>The Global Catalogue of Microorganisms (GCM) 10K type strain sequencing project: providing services to taxonomists for standard genome sequencing and annotation.</title>
        <authorList>
            <consortium name="The Broad Institute Genomics Platform"/>
            <consortium name="The Broad Institute Genome Sequencing Center for Infectious Disease"/>
            <person name="Wu L."/>
            <person name="Ma J."/>
        </authorList>
    </citation>
    <scope>NUCLEOTIDE SEQUENCE [LARGE SCALE GENOMIC DNA]</scope>
    <source>
        <strain evidence="2">JCM 15442</strain>
    </source>
</reference>
<organism evidence="1 2">
    <name type="scientific">Deinococcus aerolatus</name>
    <dbReference type="NCBI Taxonomy" id="522487"/>
    <lineage>
        <taxon>Bacteria</taxon>
        <taxon>Thermotogati</taxon>
        <taxon>Deinococcota</taxon>
        <taxon>Deinococci</taxon>
        <taxon>Deinococcales</taxon>
        <taxon>Deinococcaceae</taxon>
        <taxon>Deinococcus</taxon>
    </lineage>
</organism>
<name>A0ABQ2GG80_9DEIO</name>
<keyword evidence="2" id="KW-1185">Reference proteome</keyword>
<proteinExistence type="predicted"/>
<comment type="caution">
    <text evidence="1">The sequence shown here is derived from an EMBL/GenBank/DDBJ whole genome shotgun (WGS) entry which is preliminary data.</text>
</comment>
<evidence type="ECO:0000313" key="2">
    <source>
        <dbReference type="Proteomes" id="UP000639973"/>
    </source>
</evidence>
<sequence length="132" mass="14937">MTATDRFDRLFERCVAEHGRFSHPAHIHLAWLLLEEAPALEALATTFDTGLRALAQRLGLTGKYNATLTTAYFFLVLERRAAGQGWEAFAAANPDLLDWEARTRLLGPYYDAATLASEEARRSFVMPRRPQR</sequence>